<evidence type="ECO:0000256" key="15">
    <source>
        <dbReference type="ARBA" id="ARBA00052110"/>
    </source>
</evidence>
<evidence type="ECO:0000256" key="6">
    <source>
        <dbReference type="ARBA" id="ARBA00022964"/>
    </source>
</evidence>
<comment type="cofactor">
    <cofactor evidence="1">
        <name>Fe(2+)</name>
        <dbReference type="ChEBI" id="CHEBI:29033"/>
    </cofactor>
</comment>
<evidence type="ECO:0000256" key="12">
    <source>
        <dbReference type="ARBA" id="ARBA00023242"/>
    </source>
</evidence>
<dbReference type="SUPFAM" id="SSF51197">
    <property type="entry name" value="Clavaminate synthase-like"/>
    <property type="match status" value="1"/>
</dbReference>
<evidence type="ECO:0000259" key="21">
    <source>
        <dbReference type="PROSITE" id="PS51184"/>
    </source>
</evidence>
<keyword evidence="9" id="KW-0408">Iron</keyword>
<dbReference type="InterPro" id="IPR003347">
    <property type="entry name" value="JmjC_dom"/>
</dbReference>
<keyword evidence="6" id="KW-0223">Dioxygenase</keyword>
<evidence type="ECO:0000256" key="14">
    <source>
        <dbReference type="ARBA" id="ARBA00052029"/>
    </source>
</evidence>
<evidence type="ECO:0000256" key="17">
    <source>
        <dbReference type="ARBA" id="ARBA00066723"/>
    </source>
</evidence>
<evidence type="ECO:0000256" key="20">
    <source>
        <dbReference type="ARBA" id="ARBA00081779"/>
    </source>
</evidence>
<reference evidence="22 23" key="1">
    <citation type="submission" date="2023-03" db="EMBL/GenBank/DDBJ databases">
        <title>Genome insight into feeding habits of ladybird beetles.</title>
        <authorList>
            <person name="Li H.-S."/>
            <person name="Huang Y.-H."/>
            <person name="Pang H."/>
        </authorList>
    </citation>
    <scope>NUCLEOTIDE SEQUENCE [LARGE SCALE GENOMIC DNA]</scope>
    <source>
        <strain evidence="22">SYSU_2023b</strain>
        <tissue evidence="22">Whole body</tissue>
    </source>
</reference>
<dbReference type="EMBL" id="JARQZJ010000069">
    <property type="protein sequence ID" value="KAK9881537.1"/>
    <property type="molecule type" value="Genomic_DNA"/>
</dbReference>
<dbReference type="Gene3D" id="2.60.120.10">
    <property type="entry name" value="Jelly Rolls"/>
    <property type="match status" value="1"/>
</dbReference>
<evidence type="ECO:0000256" key="9">
    <source>
        <dbReference type="ARBA" id="ARBA00023004"/>
    </source>
</evidence>
<dbReference type="GO" id="GO:0005634">
    <property type="term" value="C:nucleus"/>
    <property type="evidence" value="ECO:0007669"/>
    <property type="project" value="UniProtKB-SubCell"/>
</dbReference>
<dbReference type="PANTHER" id="PTHR12461">
    <property type="entry name" value="HYPOXIA-INDUCIBLE FACTOR 1 ALPHA INHIBITOR-RELATED"/>
    <property type="match status" value="1"/>
</dbReference>
<keyword evidence="23" id="KW-1185">Reference proteome</keyword>
<feature type="domain" description="JmjC" evidence="21">
    <location>
        <begin position="136"/>
        <end position="304"/>
    </location>
</feature>
<dbReference type="PANTHER" id="PTHR12461:SF105">
    <property type="entry name" value="HYPOXIA-INDUCIBLE FACTOR 1-ALPHA INHIBITOR"/>
    <property type="match status" value="1"/>
</dbReference>
<evidence type="ECO:0000256" key="8">
    <source>
        <dbReference type="ARBA" id="ARBA00023002"/>
    </source>
</evidence>
<dbReference type="InterPro" id="IPR041667">
    <property type="entry name" value="Cupin_8"/>
</dbReference>
<evidence type="ECO:0000256" key="2">
    <source>
        <dbReference type="ARBA" id="ARBA00004123"/>
    </source>
</evidence>
<evidence type="ECO:0000256" key="5">
    <source>
        <dbReference type="ARBA" id="ARBA00022723"/>
    </source>
</evidence>
<proteinExistence type="predicted"/>
<dbReference type="GO" id="GO:0046872">
    <property type="term" value="F:metal ion binding"/>
    <property type="evidence" value="ECO:0007669"/>
    <property type="project" value="UniProtKB-KW"/>
</dbReference>
<evidence type="ECO:0000256" key="13">
    <source>
        <dbReference type="ARBA" id="ARBA00051036"/>
    </source>
</evidence>
<evidence type="ECO:0000313" key="23">
    <source>
        <dbReference type="Proteomes" id="UP001431783"/>
    </source>
</evidence>
<dbReference type="SMART" id="SM00558">
    <property type="entry name" value="JmjC"/>
    <property type="match status" value="1"/>
</dbReference>
<dbReference type="GO" id="GO:0050793">
    <property type="term" value="P:regulation of developmental process"/>
    <property type="evidence" value="ECO:0007669"/>
    <property type="project" value="UniProtKB-ARBA"/>
</dbReference>
<comment type="catalytic activity">
    <reaction evidence="16">
        <text>L-histidyl-[ankyrin-repeat domain protein] + 2-oxoglutarate + O2 = (3S)-3-hydroxy-L-histidyl-[ankyrin-repeat domain protein] + succinate + CO2</text>
        <dbReference type="Rhea" id="RHEA:54264"/>
        <dbReference type="Rhea" id="RHEA-COMP:13836"/>
        <dbReference type="Rhea" id="RHEA-COMP:13837"/>
        <dbReference type="ChEBI" id="CHEBI:15379"/>
        <dbReference type="ChEBI" id="CHEBI:16526"/>
        <dbReference type="ChEBI" id="CHEBI:16810"/>
        <dbReference type="ChEBI" id="CHEBI:29979"/>
        <dbReference type="ChEBI" id="CHEBI:30031"/>
        <dbReference type="ChEBI" id="CHEBI:138021"/>
        <dbReference type="EC" id="1.14.11.n4"/>
    </reaction>
</comment>
<evidence type="ECO:0000256" key="10">
    <source>
        <dbReference type="ARBA" id="ARBA00023015"/>
    </source>
</evidence>
<dbReference type="InterPro" id="IPR014710">
    <property type="entry name" value="RmlC-like_jellyroll"/>
</dbReference>
<evidence type="ECO:0000256" key="7">
    <source>
        <dbReference type="ARBA" id="ARBA00022990"/>
    </source>
</evidence>
<evidence type="ECO:0000313" key="22">
    <source>
        <dbReference type="EMBL" id="KAK9881537.1"/>
    </source>
</evidence>
<keyword evidence="5" id="KW-0479">Metal-binding</keyword>
<evidence type="ECO:0000256" key="18">
    <source>
        <dbReference type="ARBA" id="ARBA00067043"/>
    </source>
</evidence>
<organism evidence="22 23">
    <name type="scientific">Henosepilachna vigintioctopunctata</name>
    <dbReference type="NCBI Taxonomy" id="420089"/>
    <lineage>
        <taxon>Eukaryota</taxon>
        <taxon>Metazoa</taxon>
        <taxon>Ecdysozoa</taxon>
        <taxon>Arthropoda</taxon>
        <taxon>Hexapoda</taxon>
        <taxon>Insecta</taxon>
        <taxon>Pterygota</taxon>
        <taxon>Neoptera</taxon>
        <taxon>Endopterygota</taxon>
        <taxon>Coleoptera</taxon>
        <taxon>Polyphaga</taxon>
        <taxon>Cucujiformia</taxon>
        <taxon>Coccinelloidea</taxon>
        <taxon>Coccinellidae</taxon>
        <taxon>Epilachninae</taxon>
        <taxon>Epilachnini</taxon>
        <taxon>Henosepilachna</taxon>
    </lineage>
</organism>
<protein>
    <recommendedName>
        <fullName evidence="19">Hypoxia-inducible factor 1-alpha inhibitor</fullName>
        <ecNumber evidence="17">1.14.11.30</ecNumber>
        <ecNumber evidence="18">1.14.11.n4</ecNumber>
    </recommendedName>
    <alternativeName>
        <fullName evidence="20">Hypoxia-inducible factor asparagine hydroxylase</fullName>
    </alternativeName>
</protein>
<name>A0AAW1UND5_9CUCU</name>
<dbReference type="Proteomes" id="UP001431783">
    <property type="component" value="Unassembled WGS sequence"/>
</dbReference>
<dbReference type="InterPro" id="IPR027452">
    <property type="entry name" value="FIH-1_dom_II"/>
</dbReference>
<dbReference type="GO" id="GO:0045746">
    <property type="term" value="P:negative regulation of Notch signaling pathway"/>
    <property type="evidence" value="ECO:0007669"/>
    <property type="project" value="TreeGrafter"/>
</dbReference>
<keyword evidence="4" id="KW-0963">Cytoplasm</keyword>
<dbReference type="FunFam" id="1.10.287.1010:FF:000001">
    <property type="entry name" value="Hypoxia-inducible factor 1-alpha inhibitor"/>
    <property type="match status" value="1"/>
</dbReference>
<gene>
    <name evidence="22" type="ORF">WA026_016416</name>
</gene>
<keyword evidence="10" id="KW-0805">Transcription regulation</keyword>
<evidence type="ECO:0000256" key="3">
    <source>
        <dbReference type="ARBA" id="ARBA00004556"/>
    </source>
</evidence>
<evidence type="ECO:0000256" key="1">
    <source>
        <dbReference type="ARBA" id="ARBA00001954"/>
    </source>
</evidence>
<dbReference type="AlphaFoldDB" id="A0AAW1UND5"/>
<accession>A0AAW1UND5</accession>
<comment type="catalytic activity">
    <reaction evidence="15">
        <text>L-aspartyl-[ankyrin-repeat domain protein] + 2-oxoglutarate + O2 = (3S)-3-hydroxy-L-aspartyl-[ankyrin-repeat domain protein] + succinate + CO2</text>
        <dbReference type="Rhea" id="RHEA:54280"/>
        <dbReference type="Rhea" id="RHEA-COMP:13843"/>
        <dbReference type="Rhea" id="RHEA-COMP:13844"/>
        <dbReference type="ChEBI" id="CHEBI:15379"/>
        <dbReference type="ChEBI" id="CHEBI:16526"/>
        <dbReference type="ChEBI" id="CHEBI:16810"/>
        <dbReference type="ChEBI" id="CHEBI:29961"/>
        <dbReference type="ChEBI" id="CHEBI:30031"/>
        <dbReference type="ChEBI" id="CHEBI:138111"/>
        <dbReference type="EC" id="1.14.11.n4"/>
    </reaction>
</comment>
<evidence type="ECO:0000256" key="16">
    <source>
        <dbReference type="ARBA" id="ARBA00052824"/>
    </source>
</evidence>
<keyword evidence="7" id="KW-0007">Acetylation</keyword>
<comment type="subcellular location">
    <subcellularLocation>
        <location evidence="3">Cytoplasm</location>
        <location evidence="3">Perinuclear region</location>
    </subcellularLocation>
    <subcellularLocation>
        <location evidence="2">Nucleus</location>
    </subcellularLocation>
</comment>
<evidence type="ECO:0000256" key="19">
    <source>
        <dbReference type="ARBA" id="ARBA00071441"/>
    </source>
</evidence>
<sequence>MASVPDIRSCEKKLWDSSNLRKYCLNFEEVPRLFYDDPRVDEFICSHKPVVILGSNLVKPAIDRWSLEYIERNMGTDVNTVFFSRNHKFKYFDDKKIHSCNNPRGVEFSPPMRKEEMKIEDFMKRLREWKRGEERLYMQQSLTSAVGPNIVQDFIGFNWKWINSKQKAHNWGKLTSNLLYISMEGNVTPCHYDEQENFFAEVHGYKRCILFSPDQFQCMYPYPVHHPHDRQSMVDLEKPDHTKFPKFRDAKGLEAVIGPGDVLYIPIYWWHHVESLMRLGPTITINFWYKAGPTAIEYPLRDHQKVSIMRNIEKMLLEVLQDPKEVGPLLRNMVLGRFED</sequence>
<comment type="caution">
    <text evidence="22">The sequence shown here is derived from an EMBL/GenBank/DDBJ whole genome shotgun (WGS) entry which is preliminary data.</text>
</comment>
<dbReference type="GO" id="GO:0036140">
    <property type="term" value="F:[protein]-asparagine 3-dioxygenase activity"/>
    <property type="evidence" value="ECO:0007669"/>
    <property type="project" value="UniProtKB-EC"/>
</dbReference>
<keyword evidence="11" id="KW-0804">Transcription</keyword>
<dbReference type="GO" id="GO:0036139">
    <property type="term" value="F:peptidyl-histidine dioxygenase activity"/>
    <property type="evidence" value="ECO:0007669"/>
    <property type="project" value="TreeGrafter"/>
</dbReference>
<dbReference type="Gene3D" id="1.10.287.1010">
    <property type="entry name" value="Clavaminate synthase-like"/>
    <property type="match status" value="1"/>
</dbReference>
<keyword evidence="8" id="KW-0560">Oxidoreductase</keyword>
<dbReference type="EC" id="1.14.11.30" evidence="17"/>
<dbReference type="Pfam" id="PF13621">
    <property type="entry name" value="Cupin_8"/>
    <property type="match status" value="1"/>
</dbReference>
<dbReference type="PROSITE" id="PS51184">
    <property type="entry name" value="JMJC"/>
    <property type="match status" value="1"/>
</dbReference>
<dbReference type="EC" id="1.14.11.n4" evidence="18"/>
<dbReference type="GO" id="GO:0071532">
    <property type="term" value="F:ankyrin repeat binding"/>
    <property type="evidence" value="ECO:0007669"/>
    <property type="project" value="TreeGrafter"/>
</dbReference>
<dbReference type="GO" id="GO:0048471">
    <property type="term" value="C:perinuclear region of cytoplasm"/>
    <property type="evidence" value="ECO:0007669"/>
    <property type="project" value="UniProtKB-SubCell"/>
</dbReference>
<evidence type="ECO:0000256" key="11">
    <source>
        <dbReference type="ARBA" id="ARBA00023163"/>
    </source>
</evidence>
<dbReference type="FunFam" id="2.60.120.10:FF:000042">
    <property type="entry name" value="Hypoxia-inducible factor 1-alpha inhibitor"/>
    <property type="match status" value="1"/>
</dbReference>
<comment type="catalytic activity">
    <reaction evidence="14">
        <text>L-asparaginyl-[ankyrin-repeat domain protein] + 2-oxoglutarate + O2 = (3S)-3-hydroxy-L-asparaginyl-[ankyrin-repeat domain protein] + succinate + CO2</text>
        <dbReference type="Rhea" id="RHEA:54272"/>
        <dbReference type="Rhea" id="RHEA-COMP:13838"/>
        <dbReference type="Rhea" id="RHEA-COMP:13839"/>
        <dbReference type="ChEBI" id="CHEBI:15379"/>
        <dbReference type="ChEBI" id="CHEBI:16526"/>
        <dbReference type="ChEBI" id="CHEBI:16810"/>
        <dbReference type="ChEBI" id="CHEBI:30031"/>
        <dbReference type="ChEBI" id="CHEBI:50347"/>
        <dbReference type="ChEBI" id="CHEBI:138107"/>
        <dbReference type="EC" id="1.14.11.n4"/>
    </reaction>
</comment>
<evidence type="ECO:0000256" key="4">
    <source>
        <dbReference type="ARBA" id="ARBA00022490"/>
    </source>
</evidence>
<keyword evidence="12" id="KW-0539">Nucleus</keyword>
<comment type="catalytic activity">
    <reaction evidence="13">
        <text>L-asparaginyl-[hypoxia-inducible factor alpha subunit] + 2-oxoglutarate + O2 = (3S)-3-hydroxy-L-asparaginyl-[hypoxia-inducible factor alpha subunit] + succinate + CO2</text>
        <dbReference type="Rhea" id="RHEA:54268"/>
        <dbReference type="Rhea" id="RHEA-COMP:13833"/>
        <dbReference type="Rhea" id="RHEA-COMP:13834"/>
        <dbReference type="ChEBI" id="CHEBI:15379"/>
        <dbReference type="ChEBI" id="CHEBI:16526"/>
        <dbReference type="ChEBI" id="CHEBI:16810"/>
        <dbReference type="ChEBI" id="CHEBI:30031"/>
        <dbReference type="ChEBI" id="CHEBI:50347"/>
        <dbReference type="ChEBI" id="CHEBI:138107"/>
        <dbReference type="EC" id="1.14.11.30"/>
    </reaction>
</comment>